<dbReference type="SMART" id="SM00710">
    <property type="entry name" value="PbH1"/>
    <property type="match status" value="6"/>
</dbReference>
<comment type="caution">
    <text evidence="3">The sequence shown here is derived from an EMBL/GenBank/DDBJ whole genome shotgun (WGS) entry which is preliminary data.</text>
</comment>
<dbReference type="RefSeq" id="WP_377434475.1">
    <property type="nucleotide sequence ID" value="NZ_JBHSPR010000112.1"/>
</dbReference>
<dbReference type="Proteomes" id="UP001596203">
    <property type="component" value="Unassembled WGS sequence"/>
</dbReference>
<dbReference type="InterPro" id="IPR006626">
    <property type="entry name" value="PbH1"/>
</dbReference>
<dbReference type="Pfam" id="PF13229">
    <property type="entry name" value="Beta_helix"/>
    <property type="match status" value="1"/>
</dbReference>
<evidence type="ECO:0000313" key="3">
    <source>
        <dbReference type="EMBL" id="MFC6023748.1"/>
    </source>
</evidence>
<accession>A0ABW1KT12</accession>
<evidence type="ECO:0000313" key="4">
    <source>
        <dbReference type="Proteomes" id="UP001596203"/>
    </source>
</evidence>
<keyword evidence="4" id="KW-1185">Reference proteome</keyword>
<feature type="chain" id="PRO_5047422058" evidence="1">
    <location>
        <begin position="27"/>
        <end position="419"/>
    </location>
</feature>
<sequence>MPLGALFTTAALTVAAAGAVTAPAAAVYFVDSVNGNDAHSGTAPDQAWQSLDRANTAALNPGDQLLLARGSRFADPLVIAASGTPNAPILISAYGATGNTPVIESTGTDDHCVTLDGSYLTMTYLDIHNCSGSGGVLIRGSSVTVSRNLVSNNETGIEVHQDSADARVLDNDLVNNNRMTVNDPGGDDDYGAFGILLHGLRTEVAGNRISGSEAFSHDYGRDGGAVEIFGGRYNVIHHNLAVDNVAFAELGGAGTHGNSYAYNVVRSGLDIAAGLVTRGARDAFGPVTGTVFRHNTVYLTGAHSYGLACYGGCDATILEARDNVLVAGYRSGFTDGVYAGGNNIYHGSTFEGNPAADDVWADPLFRNAAAGDLHPTSASPVIDTATDASYPTDLDGVTVPLDGDNDGLAVPDRGAYEYH</sequence>
<dbReference type="InterPro" id="IPR012334">
    <property type="entry name" value="Pectin_lyas_fold"/>
</dbReference>
<organism evidence="3 4">
    <name type="scientific">Plantactinospora solaniradicis</name>
    <dbReference type="NCBI Taxonomy" id="1723736"/>
    <lineage>
        <taxon>Bacteria</taxon>
        <taxon>Bacillati</taxon>
        <taxon>Actinomycetota</taxon>
        <taxon>Actinomycetes</taxon>
        <taxon>Micromonosporales</taxon>
        <taxon>Micromonosporaceae</taxon>
        <taxon>Plantactinospora</taxon>
    </lineage>
</organism>
<evidence type="ECO:0000259" key="2">
    <source>
        <dbReference type="Pfam" id="PF13229"/>
    </source>
</evidence>
<feature type="domain" description="Right handed beta helix" evidence="2">
    <location>
        <begin position="108"/>
        <end position="207"/>
    </location>
</feature>
<keyword evidence="1" id="KW-0732">Signal</keyword>
<dbReference type="SUPFAM" id="SSF51126">
    <property type="entry name" value="Pectin lyase-like"/>
    <property type="match status" value="1"/>
</dbReference>
<dbReference type="EMBL" id="JBHSPR010000112">
    <property type="protein sequence ID" value="MFC6023748.1"/>
    <property type="molecule type" value="Genomic_DNA"/>
</dbReference>
<protein>
    <submittedName>
        <fullName evidence="3">Right-handed parallel beta-helix repeat-containing protein</fullName>
    </submittedName>
</protein>
<dbReference type="InterPro" id="IPR039448">
    <property type="entry name" value="Beta_helix"/>
</dbReference>
<dbReference type="InterPro" id="IPR011050">
    <property type="entry name" value="Pectin_lyase_fold/virulence"/>
</dbReference>
<proteinExistence type="predicted"/>
<dbReference type="Gene3D" id="2.160.20.10">
    <property type="entry name" value="Single-stranded right-handed beta-helix, Pectin lyase-like"/>
    <property type="match status" value="1"/>
</dbReference>
<name>A0ABW1KT12_9ACTN</name>
<gene>
    <name evidence="3" type="ORF">ACFP2T_47300</name>
</gene>
<evidence type="ECO:0000256" key="1">
    <source>
        <dbReference type="SAM" id="SignalP"/>
    </source>
</evidence>
<feature type="signal peptide" evidence="1">
    <location>
        <begin position="1"/>
        <end position="26"/>
    </location>
</feature>
<reference evidence="4" key="1">
    <citation type="journal article" date="2019" name="Int. J. Syst. Evol. Microbiol.">
        <title>The Global Catalogue of Microorganisms (GCM) 10K type strain sequencing project: providing services to taxonomists for standard genome sequencing and annotation.</title>
        <authorList>
            <consortium name="The Broad Institute Genomics Platform"/>
            <consortium name="The Broad Institute Genome Sequencing Center for Infectious Disease"/>
            <person name="Wu L."/>
            <person name="Ma J."/>
        </authorList>
    </citation>
    <scope>NUCLEOTIDE SEQUENCE [LARGE SCALE GENOMIC DNA]</scope>
    <source>
        <strain evidence="4">ZS-35-S2</strain>
    </source>
</reference>